<evidence type="ECO:0000313" key="3">
    <source>
        <dbReference type="Proteomes" id="UP001189429"/>
    </source>
</evidence>
<name>A0ABN9WY06_9DINO</name>
<dbReference type="Proteomes" id="UP001189429">
    <property type="component" value="Unassembled WGS sequence"/>
</dbReference>
<feature type="compositionally biased region" description="Basic and acidic residues" evidence="1">
    <location>
        <begin position="8"/>
        <end position="30"/>
    </location>
</feature>
<proteinExistence type="predicted"/>
<evidence type="ECO:0008006" key="4">
    <source>
        <dbReference type="Google" id="ProtNLM"/>
    </source>
</evidence>
<organism evidence="2 3">
    <name type="scientific">Prorocentrum cordatum</name>
    <dbReference type="NCBI Taxonomy" id="2364126"/>
    <lineage>
        <taxon>Eukaryota</taxon>
        <taxon>Sar</taxon>
        <taxon>Alveolata</taxon>
        <taxon>Dinophyceae</taxon>
        <taxon>Prorocentrales</taxon>
        <taxon>Prorocentraceae</taxon>
        <taxon>Prorocentrum</taxon>
    </lineage>
</organism>
<evidence type="ECO:0000256" key="1">
    <source>
        <dbReference type="SAM" id="MobiDB-lite"/>
    </source>
</evidence>
<sequence length="86" mass="9783">MPLLGHPVAREAKVQDESRIKAEAKPKGTKQDPVVVEEEASDAVKRDKIIVDITELEDVTKRIKDDTLRKPIDDRIAELRAERKKL</sequence>
<feature type="non-terminal residue" evidence="2">
    <location>
        <position position="86"/>
    </location>
</feature>
<feature type="region of interest" description="Disordered" evidence="1">
    <location>
        <begin position="1"/>
        <end position="38"/>
    </location>
</feature>
<accession>A0ABN9WY06</accession>
<evidence type="ECO:0000313" key="2">
    <source>
        <dbReference type="EMBL" id="CAK0891808.1"/>
    </source>
</evidence>
<keyword evidence="3" id="KW-1185">Reference proteome</keyword>
<protein>
    <recommendedName>
        <fullName evidence="4">RAB6-interacting golgin</fullName>
    </recommendedName>
</protein>
<gene>
    <name evidence="2" type="ORF">PCOR1329_LOCUS71651</name>
</gene>
<dbReference type="EMBL" id="CAUYUJ010019523">
    <property type="protein sequence ID" value="CAK0891808.1"/>
    <property type="molecule type" value="Genomic_DNA"/>
</dbReference>
<reference evidence="2" key="1">
    <citation type="submission" date="2023-10" db="EMBL/GenBank/DDBJ databases">
        <authorList>
            <person name="Chen Y."/>
            <person name="Shah S."/>
            <person name="Dougan E. K."/>
            <person name="Thang M."/>
            <person name="Chan C."/>
        </authorList>
    </citation>
    <scope>NUCLEOTIDE SEQUENCE [LARGE SCALE GENOMIC DNA]</scope>
</reference>
<comment type="caution">
    <text evidence="2">The sequence shown here is derived from an EMBL/GenBank/DDBJ whole genome shotgun (WGS) entry which is preliminary data.</text>
</comment>